<evidence type="ECO:0000313" key="1">
    <source>
        <dbReference type="EMBL" id="KPN62740.1"/>
    </source>
</evidence>
<dbReference type="SUPFAM" id="SSF55729">
    <property type="entry name" value="Acyl-CoA N-acyltransferases (Nat)"/>
    <property type="match status" value="1"/>
</dbReference>
<evidence type="ECO:0000313" key="2">
    <source>
        <dbReference type="Proteomes" id="UP000050471"/>
    </source>
</evidence>
<comment type="caution">
    <text evidence="1">The sequence shown here is derived from an EMBL/GenBank/DDBJ whole genome shotgun (WGS) entry which is preliminary data.</text>
</comment>
<dbReference type="EMBL" id="LKBA01000011">
    <property type="protein sequence ID" value="KPN62740.1"/>
    <property type="molecule type" value="Genomic_DNA"/>
</dbReference>
<protein>
    <recommendedName>
        <fullName evidence="3">Acetyltransferase</fullName>
    </recommendedName>
</protein>
<dbReference type="Gene3D" id="3.40.630.30">
    <property type="match status" value="1"/>
</dbReference>
<accession>A0A0P7IUR9</accession>
<dbReference type="Proteomes" id="UP000050471">
    <property type="component" value="Unassembled WGS sequence"/>
</dbReference>
<proteinExistence type="predicted"/>
<organism evidence="1 2">
    <name type="scientific">Aliiroseovarius crassostreae</name>
    <dbReference type="NCBI Taxonomy" id="154981"/>
    <lineage>
        <taxon>Bacteria</taxon>
        <taxon>Pseudomonadati</taxon>
        <taxon>Pseudomonadota</taxon>
        <taxon>Alphaproteobacteria</taxon>
        <taxon>Rhodobacterales</taxon>
        <taxon>Paracoccaceae</taxon>
        <taxon>Aliiroseovarius</taxon>
    </lineage>
</organism>
<dbReference type="RefSeq" id="WP_055191231.1">
    <property type="nucleotide sequence ID" value="NZ_FPBS01000028.1"/>
</dbReference>
<gene>
    <name evidence="1" type="ORF">AKJ29_00775</name>
</gene>
<dbReference type="STRING" id="154981.AKJ29_00775"/>
<dbReference type="OrthoDB" id="5997585at2"/>
<reference evidence="1 2" key="1">
    <citation type="submission" date="2015-09" db="EMBL/GenBank/DDBJ databases">
        <title>Draft genome sequence of Aliiroseovarius crassostreae CV919-312TSm, the causative agent of Roseovarius Oyster Disease (formerly Juvenile Oyster Disease).</title>
        <authorList>
            <person name="Kessner L."/>
            <person name="Spinard E."/>
            <person name="Nelson D."/>
        </authorList>
    </citation>
    <scope>NUCLEOTIDE SEQUENCE [LARGE SCALE GENOMIC DNA]</scope>
    <source>
        <strain evidence="1 2">CV919-312</strain>
    </source>
</reference>
<name>A0A0P7IUR9_9RHOB</name>
<evidence type="ECO:0008006" key="3">
    <source>
        <dbReference type="Google" id="ProtNLM"/>
    </source>
</evidence>
<sequence>MISVRPATPDDADGMSAVITPILRGWNSNRRGDAEHMLENYIKRPHSIRCSVATSEGGRIIGFQSLVLATKDNPHDTPVGWGIIGP</sequence>
<dbReference type="InterPro" id="IPR016181">
    <property type="entry name" value="Acyl_CoA_acyltransferase"/>
</dbReference>
<dbReference type="AlphaFoldDB" id="A0A0P7IUR9"/>
<keyword evidence="2" id="KW-1185">Reference proteome</keyword>